<dbReference type="Proteomes" id="UP000060043">
    <property type="component" value="Chromosome"/>
</dbReference>
<evidence type="ECO:0000313" key="1">
    <source>
        <dbReference type="EMBL" id="ALU29739.1"/>
    </source>
</evidence>
<dbReference type="InterPro" id="IPR000358">
    <property type="entry name" value="RNR_small_fam"/>
</dbReference>
<dbReference type="STRING" id="1435377.SUSAZ_10030"/>
<dbReference type="Proteomes" id="UP000065473">
    <property type="component" value="Chromosome"/>
</dbReference>
<gene>
    <name evidence="1" type="ORF">ATY89_07160</name>
    <name evidence="2" type="ORF">ATZ20_10180</name>
</gene>
<dbReference type="Pfam" id="PF00268">
    <property type="entry name" value="Ribonuc_red_sm"/>
    <property type="match status" value="1"/>
</dbReference>
<dbReference type="InterPro" id="IPR009078">
    <property type="entry name" value="Ferritin-like_SF"/>
</dbReference>
<dbReference type="GeneID" id="14552703"/>
<name>A0A0U3FHF4_9CREN</name>
<dbReference type="NCBIfam" id="NF006198">
    <property type="entry name" value="PRK08326.1-1"/>
    <property type="match status" value="1"/>
</dbReference>
<evidence type="ECO:0000313" key="2">
    <source>
        <dbReference type="EMBL" id="ALU32475.1"/>
    </source>
</evidence>
<dbReference type="RefSeq" id="WP_011278976.1">
    <property type="nucleotide sequence ID" value="NZ_BHWZ01000006.1"/>
</dbReference>
<dbReference type="EMBL" id="CP013695">
    <property type="protein sequence ID" value="ALU32475.1"/>
    <property type="molecule type" value="Genomic_DNA"/>
</dbReference>
<organism evidence="1 4">
    <name type="scientific">Sulfolobus acidocaldarius</name>
    <dbReference type="NCBI Taxonomy" id="2285"/>
    <lineage>
        <taxon>Archaea</taxon>
        <taxon>Thermoproteota</taxon>
        <taxon>Thermoprotei</taxon>
        <taxon>Sulfolobales</taxon>
        <taxon>Sulfolobaceae</taxon>
        <taxon>Sulfolobus</taxon>
    </lineage>
</organism>
<protein>
    <submittedName>
        <fullName evidence="1">Ribonucleotide-diphosphate reductase subunit beta</fullName>
    </submittedName>
</protein>
<dbReference type="GO" id="GO:0016491">
    <property type="term" value="F:oxidoreductase activity"/>
    <property type="evidence" value="ECO:0007669"/>
    <property type="project" value="InterPro"/>
</dbReference>
<dbReference type="Gene3D" id="1.10.620.20">
    <property type="entry name" value="Ribonucleotide Reductase, subunit A"/>
    <property type="match status" value="1"/>
</dbReference>
<reference evidence="3 4" key="1">
    <citation type="submission" date="2015-12" db="EMBL/GenBank/DDBJ databases">
        <title>A stable core within a dynamic pangenome in Sulfolobus acidocaldarius.</title>
        <authorList>
            <person name="Anderson R."/>
            <person name="Kouris A."/>
            <person name="Seward C."/>
            <person name="Campbell K."/>
            <person name="Whitaker R."/>
        </authorList>
    </citation>
    <scope>NUCLEOTIDE SEQUENCE [LARGE SCALE GENOMIC DNA]</scope>
    <source>
        <strain evidence="1 4">GG12-C01-09</strain>
        <strain evidence="2 3">NG05B_CO5_07</strain>
    </source>
</reference>
<evidence type="ECO:0000313" key="3">
    <source>
        <dbReference type="Proteomes" id="UP000060043"/>
    </source>
</evidence>
<dbReference type="InterPro" id="IPR012348">
    <property type="entry name" value="RNR-like"/>
</dbReference>
<dbReference type="SUPFAM" id="SSF47240">
    <property type="entry name" value="Ferritin-like"/>
    <property type="match status" value="1"/>
</dbReference>
<dbReference type="GO" id="GO:0009263">
    <property type="term" value="P:deoxyribonucleotide biosynthetic process"/>
    <property type="evidence" value="ECO:0007669"/>
    <property type="project" value="InterPro"/>
</dbReference>
<dbReference type="EMBL" id="CP013694">
    <property type="protein sequence ID" value="ALU29739.1"/>
    <property type="molecule type" value="Genomic_DNA"/>
</dbReference>
<proteinExistence type="predicted"/>
<dbReference type="PaxDb" id="1435377-SUSAZ_10030"/>
<dbReference type="NCBIfam" id="NF006200">
    <property type="entry name" value="PRK08326.1-3"/>
    <property type="match status" value="1"/>
</dbReference>
<dbReference type="OrthoDB" id="156360at2157"/>
<dbReference type="SMR" id="A0A0U3FHF4"/>
<dbReference type="AlphaFoldDB" id="A0A0U3FHF4"/>
<sequence>MKEKLLEFRSEGVIHKKFKATSVGYDWNTFPMKLYQIGKRLFWDPAKIDFSKDKEDWKKLSKDEKNYLLNIVSLFMAGEEAVAVDITPLISTMINEGRVEDVIYLEQFAFEEAKHAEAFRRFCDSLEINDDLTIFTTEYNPWYQKIFYEELPSVMWKLRVDPSPENLAVAVTTYNLYVEGVAAESGYKTFKHIFNSLNIMPGLSKTVNLIATDESRHIAYGTYLITRLIVENGESIYRKAIEQFNKLVGIVQSLTRPLAKLPFGLTPDFTIENRKQLVNARLTVIERALKMTPEQVKSFSPKDLGVIEEIKLDK</sequence>
<accession>A0A0U3FHF4</accession>
<evidence type="ECO:0000313" key="4">
    <source>
        <dbReference type="Proteomes" id="UP000065473"/>
    </source>
</evidence>